<proteinExistence type="predicted"/>
<sequence>MQSRRTVLGLVAGSLGLGVLSLNSTRASAVSASLAEPAEVSVEAQDGQLATLTVKPEGTFSWNGLEDPAGSARLRYGVKHDGQTDDQSSEDGWTEVESPTAKTLYSVVQTQNGPHAVGAGGDVLARSSDGWELVLDAGPTTQSNPLRGAAVTDDGQNVWFAGGSGVIGQYDVVESQLTDYSAPNEKTSTWEDIAVTGDAGSETVHLVNGSGEVLRGTKTDAGGMDWGTAFKPGGGSSMKAIDFLDTQTGYISDTNGKVYETTDGGESYSGIGVDGGSVGLYDVTATATDDVFATGGDGSLFRYNGAVWTKLDVSENSLNGVSLSGERGLAVGGSGAIYARGDEGWESQETPTSATLNDVVLGDGTTPDVAVGSSGTILERDGANTPGASGYTVVDEREYEIEGLTGSREFAFAETDLLDGTFDSDAFDVDEDGASQEWTVGLRLFIDIYGVDGAALASGTADATITVVVENVESEADAQVTVTADGTAENTPTTETETPTETSTPTETETSTPTETTTTEAPEDGSETTTDVQIVR</sequence>
<dbReference type="AlphaFoldDB" id="A0A0W1RAS5"/>
<reference evidence="2 3" key="1">
    <citation type="submission" date="2015-12" db="EMBL/GenBank/DDBJ databases">
        <title>Haloprofundus marisrubri gen. nov., sp. nov., an extremely halophilic archaeon isolated from the Discovery deep brine-seawater interface in the Red Sea.</title>
        <authorList>
            <person name="Zhang G."/>
            <person name="Stingl U."/>
            <person name="Rashid M."/>
        </authorList>
    </citation>
    <scope>NUCLEOTIDE SEQUENCE [LARGE SCALE GENOMIC DNA]</scope>
    <source>
        <strain evidence="2 3">SB9</strain>
    </source>
</reference>
<dbReference type="PROSITE" id="PS51318">
    <property type="entry name" value="TAT"/>
    <property type="match status" value="1"/>
</dbReference>
<organism evidence="2 3">
    <name type="scientific">Haloprofundus marisrubri</name>
    <dbReference type="NCBI Taxonomy" id="1514971"/>
    <lineage>
        <taxon>Archaea</taxon>
        <taxon>Methanobacteriati</taxon>
        <taxon>Methanobacteriota</taxon>
        <taxon>Stenosarchaea group</taxon>
        <taxon>Halobacteria</taxon>
        <taxon>Halobacteriales</taxon>
        <taxon>Haloferacaceae</taxon>
        <taxon>Haloprofundus</taxon>
    </lineage>
</organism>
<name>A0A0W1RAS5_9EURY</name>
<dbReference type="EMBL" id="LOPU01000018">
    <property type="protein sequence ID" value="KTG10416.1"/>
    <property type="molecule type" value="Genomic_DNA"/>
</dbReference>
<dbReference type="OrthoDB" id="304954at2157"/>
<feature type="compositionally biased region" description="Low complexity" evidence="1">
    <location>
        <begin position="487"/>
        <end position="520"/>
    </location>
</feature>
<evidence type="ECO:0000313" key="3">
    <source>
        <dbReference type="Proteomes" id="UP000054387"/>
    </source>
</evidence>
<accession>A0A0W1RAS5</accession>
<dbReference type="InterPro" id="IPR006311">
    <property type="entry name" value="TAT_signal"/>
</dbReference>
<protein>
    <submittedName>
        <fullName evidence="2">Uncharacterized protein</fullName>
    </submittedName>
</protein>
<dbReference type="SUPFAM" id="SSF110296">
    <property type="entry name" value="Oligoxyloglucan reducing end-specific cellobiohydrolase"/>
    <property type="match status" value="1"/>
</dbReference>
<dbReference type="Proteomes" id="UP000054387">
    <property type="component" value="Unassembled WGS sequence"/>
</dbReference>
<evidence type="ECO:0000256" key="1">
    <source>
        <dbReference type="SAM" id="MobiDB-lite"/>
    </source>
</evidence>
<keyword evidence="3" id="KW-1185">Reference proteome</keyword>
<feature type="compositionally biased region" description="Polar residues" evidence="1">
    <location>
        <begin position="527"/>
        <end position="536"/>
    </location>
</feature>
<gene>
    <name evidence="2" type="ORF">AUR64_12695</name>
</gene>
<dbReference type="RefSeq" id="WP_058581769.1">
    <property type="nucleotide sequence ID" value="NZ_LOPU01000018.1"/>
</dbReference>
<feature type="region of interest" description="Disordered" evidence="1">
    <location>
        <begin position="478"/>
        <end position="536"/>
    </location>
</feature>
<dbReference type="STRING" id="1514971.AUR64_12695"/>
<evidence type="ECO:0000313" key="2">
    <source>
        <dbReference type="EMBL" id="KTG10416.1"/>
    </source>
</evidence>
<comment type="caution">
    <text evidence="2">The sequence shown here is derived from an EMBL/GenBank/DDBJ whole genome shotgun (WGS) entry which is preliminary data.</text>
</comment>